<dbReference type="CDD" id="cd01377">
    <property type="entry name" value="MYSc_class_II"/>
    <property type="match status" value="1"/>
</dbReference>
<dbReference type="InterPro" id="IPR027417">
    <property type="entry name" value="P-loop_NTPase"/>
</dbReference>
<keyword evidence="7 9" id="KW-0505">Motor protein</keyword>
<feature type="binding site" evidence="9">
    <location>
        <begin position="159"/>
        <end position="166"/>
    </location>
    <ligand>
        <name>ATP</name>
        <dbReference type="ChEBI" id="CHEBI:30616"/>
    </ligand>
</feature>
<evidence type="ECO:0000256" key="4">
    <source>
        <dbReference type="ARBA" id="ARBA00022860"/>
    </source>
</evidence>
<reference evidence="15" key="1">
    <citation type="journal article" date="2013" name="PLoS Genet.">
        <title>The genome of Spraguea lophii and the basis of host-microsporidian interactions.</title>
        <authorList>
            <person name="Campbell S.E."/>
            <person name="Williams T.A."/>
            <person name="Yousuf A."/>
            <person name="Soanes D.M."/>
            <person name="Paszkiewicz K.H."/>
            <person name="Williams B.A.P."/>
        </authorList>
    </citation>
    <scope>NUCLEOTIDE SEQUENCE [LARGE SCALE GENOMIC DNA]</scope>
    <source>
        <strain evidence="15">42_110</strain>
    </source>
</reference>
<feature type="non-terminal residue" evidence="14">
    <location>
        <position position="1417"/>
    </location>
</feature>
<evidence type="ECO:0000313" key="15">
    <source>
        <dbReference type="Proteomes" id="UP000014978"/>
    </source>
</evidence>
<keyword evidence="8 9" id="KW-0009">Actin-binding</keyword>
<dbReference type="InterPro" id="IPR004009">
    <property type="entry name" value="SH3_Myosin"/>
</dbReference>
<dbReference type="Gene3D" id="3.40.850.10">
    <property type="entry name" value="Kinesin motor domain"/>
    <property type="match status" value="1"/>
</dbReference>
<evidence type="ECO:0000256" key="2">
    <source>
        <dbReference type="ARBA" id="ARBA00022741"/>
    </source>
</evidence>
<dbReference type="Proteomes" id="UP000014978">
    <property type="component" value="Unassembled WGS sequence"/>
</dbReference>
<dbReference type="PRINTS" id="PR00193">
    <property type="entry name" value="MYOSINHEAVY"/>
</dbReference>
<keyword evidence="5 10" id="KW-0175">Coiled coil</keyword>
<comment type="caution">
    <text evidence="14">The sequence shown here is derived from an EMBL/GenBank/DDBJ whole genome shotgun (WGS) entry which is preliminary data.</text>
</comment>
<evidence type="ECO:0000313" key="14">
    <source>
        <dbReference type="EMBL" id="EPR79697.1"/>
    </source>
</evidence>
<comment type="similarity">
    <text evidence="1 9">Belongs to the TRAFAC class myosin-kinesin ATPase superfamily. Myosin family.</text>
</comment>
<keyword evidence="15" id="KW-1185">Reference proteome</keyword>
<evidence type="ECO:0000256" key="7">
    <source>
        <dbReference type="ARBA" id="ARBA00023175"/>
    </source>
</evidence>
<feature type="region of interest" description="Disordered" evidence="11">
    <location>
        <begin position="1023"/>
        <end position="1043"/>
    </location>
</feature>
<keyword evidence="2 9" id="KW-0547">Nucleotide-binding</keyword>
<dbReference type="Pfam" id="PF02736">
    <property type="entry name" value="Myosin_N"/>
    <property type="match status" value="1"/>
</dbReference>
<organism evidence="14 15">
    <name type="scientific">Spraguea lophii (strain 42_110)</name>
    <name type="common">Microsporidian parasite</name>
    <dbReference type="NCBI Taxonomy" id="1358809"/>
    <lineage>
        <taxon>Eukaryota</taxon>
        <taxon>Fungi</taxon>
        <taxon>Fungi incertae sedis</taxon>
        <taxon>Microsporidia</taxon>
        <taxon>Spragueidae</taxon>
        <taxon>Spraguea</taxon>
    </lineage>
</organism>
<dbReference type="GO" id="GO:0005524">
    <property type="term" value="F:ATP binding"/>
    <property type="evidence" value="ECO:0007669"/>
    <property type="project" value="UniProtKB-UniRule"/>
</dbReference>
<dbReference type="SUPFAM" id="SSF52540">
    <property type="entry name" value="P-loop containing nucleoside triphosphate hydrolases"/>
    <property type="match status" value="1"/>
</dbReference>
<protein>
    <submittedName>
        <fullName evidence="14">Myosin heavy chain</fullName>
    </submittedName>
</protein>
<feature type="region of interest" description="Disordered" evidence="11">
    <location>
        <begin position="1240"/>
        <end position="1271"/>
    </location>
</feature>
<dbReference type="GO" id="GO:0000146">
    <property type="term" value="F:microfilament motor activity"/>
    <property type="evidence" value="ECO:0007669"/>
    <property type="project" value="TreeGrafter"/>
</dbReference>
<accession>S7WD58</accession>
<dbReference type="GO" id="GO:0016020">
    <property type="term" value="C:membrane"/>
    <property type="evidence" value="ECO:0007669"/>
    <property type="project" value="TreeGrafter"/>
</dbReference>
<evidence type="ECO:0000256" key="11">
    <source>
        <dbReference type="SAM" id="MobiDB-lite"/>
    </source>
</evidence>
<dbReference type="OMA" id="RCYFASK"/>
<dbReference type="PANTHER" id="PTHR13140:SF857">
    <property type="entry name" value="MYOSIN-11"/>
    <property type="match status" value="1"/>
</dbReference>
<dbReference type="GO" id="GO:0005516">
    <property type="term" value="F:calmodulin binding"/>
    <property type="evidence" value="ECO:0007669"/>
    <property type="project" value="UniProtKB-KW"/>
</dbReference>
<dbReference type="Gene3D" id="1.20.120.720">
    <property type="entry name" value="Myosin VI head, motor domain, U50 subdomain"/>
    <property type="match status" value="1"/>
</dbReference>
<dbReference type="InterPro" id="IPR008989">
    <property type="entry name" value="Myosin_S1_N"/>
</dbReference>
<dbReference type="OrthoDB" id="6108017at2759"/>
<dbReference type="SMART" id="SM00242">
    <property type="entry name" value="MYSc"/>
    <property type="match status" value="1"/>
</dbReference>
<evidence type="ECO:0000256" key="1">
    <source>
        <dbReference type="ARBA" id="ARBA00008314"/>
    </source>
</evidence>
<keyword evidence="6 9" id="KW-0518">Myosin</keyword>
<dbReference type="Gene3D" id="1.10.10.820">
    <property type="match status" value="1"/>
</dbReference>
<dbReference type="Gene3D" id="2.30.30.360">
    <property type="entry name" value="Myosin S1 fragment, N-terminal"/>
    <property type="match status" value="1"/>
</dbReference>
<dbReference type="Gene3D" id="1.20.58.530">
    <property type="match status" value="1"/>
</dbReference>
<dbReference type="InterPro" id="IPR036961">
    <property type="entry name" value="Kinesin_motor_dom_sf"/>
</dbReference>
<dbReference type="EMBL" id="ATCN01000150">
    <property type="protein sequence ID" value="EPR79697.1"/>
    <property type="molecule type" value="Genomic_DNA"/>
</dbReference>
<feature type="domain" description="Myosin motor" evidence="12">
    <location>
        <begin position="66"/>
        <end position="734"/>
    </location>
</feature>
<dbReference type="GO" id="GO:0016459">
    <property type="term" value="C:myosin complex"/>
    <property type="evidence" value="ECO:0007669"/>
    <property type="project" value="UniProtKB-KW"/>
</dbReference>
<sequence length="1417" mass="165627">MLKETNQDEKAFTEKKMVWIPDEKECFVAGKIVDEKENSVVVERTNGQKVIVSKNDIQKMNPPKFDFSDDLAALSHLNEASVLYNLKKRYFDNLIYTFSGLFLVAMNPYNNLKIYGEEIMRSYRLKKKYDLPPHIFTIANESYVQLVENRENQSILITGESGAGKTVNTKRVIQFLTYAAGGHEETTVEQMIMATNPILESFGNAKTIKNDNSSRFGKFIQIKFDNGTIIGASIEKYLLEKSRVTRQVKGERNYHIFYQLIKGASAEIKEEIMLKGSLKDYKYLKDTTFEINGVDDVEEFKNLEEAFEVLKFTKQQRIEIYKILSAILNLGNLEFTENNDQAEIKDIAPAQAFCELLSIPLTEFIKILLHPVTKAGHELVVNQRTMKQAYDVVEALARVTYENLFDYIIAGINNAVDNPQDDIKYIGILDIAGFEIFKSNGFEQFCINYTNEKLQQFFNHHMFILEQEVYKTENIDWNFIDFGLDLQPTIDLIEKTSPIGILSYLDEECVMPRANDKTFIEKLKLNLPKQFKNTKVFSELKFKQGFTLKHYAGLVEYEVEDWTLKNRDTFFDSFTVLLSSGSELISTIYSKGGSGSQVKKGYFRTVSQRHKEQLYSLMKMLQNTNPHFVRCILPNSKKMAYTYEGEMILNQLRCNGVLEGIRISRLGFPSRIEFAEFVKRYCFLVDVKFDLCEAKSTAGKILEKLNLDKSQYRIGNTKLFFKQGVLAEIEDIREAKRLNIARSMKYYITGLLKHKEQNIETEREKAIMILQKNAKISIAFRAWKWWKLYLKIKPLLDVSRANEEKKQQDDAMKKLEQTLEDEKRRNEELMNEIKKLKCDKNKIEKELSDNEGLLSEKESILMELRIKKEEIERANAEMESRLLKSEEKIKKINEEIKRCNEELDKSNSANKQLKEKLDTVEEQNNNNVSKLQDLEKKIKKSNEELEKNKEKVIVLEAELKASKSNNSNVENEVVEKEKILAELKINLDNMKKDKQSLVDDGEKLKKKIKELEKTVENKTREIEDISADSNKNNETNKNKIKMLTDDIEQLSKVKEEKEKLEKTNRKIEEEKTDMAEKIKMLKNDQEDLSVELERKGEEFRVAERKIKDLELKNSRDTELIGMEQIKSKNLENKINELTKANSELQEDLENKTKQIKLEGNQKLADKISALEKKNLELKNSLKDEKEYSEQLTKDREEFHKQNMEAVQQKLNDIFQKESEMKSEKNKMNFAMKKLEAENESLKKSLQDKISQEDSSNANDELMNALEDEKRRRDDLRKQLLKQENDNLELKNQLERNKIESKSELEQKDHKIEILEDKIKANETYSEKNKLYKTQLKEQKDLILGLKLENDKMSSNQKDQYDKLIRDLEKEKIDAVNSKEKLEMDIKLKTRLLDNQENRIKELAKRENFNKSEVEKLN</sequence>
<name>S7WD58_SPRLO</name>
<dbReference type="InParanoid" id="S7WD58"/>
<dbReference type="SUPFAM" id="SSF57997">
    <property type="entry name" value="Tropomyosin"/>
    <property type="match status" value="1"/>
</dbReference>
<feature type="domain" description="Myosin N-terminal SH3-like" evidence="13">
    <location>
        <begin position="13"/>
        <end position="62"/>
    </location>
</feature>
<dbReference type="FunFam" id="2.30.30.360:FF:000001">
    <property type="entry name" value="Myosin heavy chain"/>
    <property type="match status" value="1"/>
</dbReference>
<dbReference type="FunCoup" id="S7WD58">
    <property type="interactions" value="22"/>
</dbReference>
<proteinExistence type="inferred from homology"/>
<evidence type="ECO:0000256" key="8">
    <source>
        <dbReference type="ARBA" id="ARBA00023203"/>
    </source>
</evidence>
<dbReference type="VEuPathDB" id="MicrosporidiaDB:SLOPH_1376"/>
<dbReference type="Pfam" id="PF00063">
    <property type="entry name" value="Myosin_head"/>
    <property type="match status" value="1"/>
</dbReference>
<dbReference type="Gene3D" id="1.20.5.4820">
    <property type="match status" value="1"/>
</dbReference>
<dbReference type="HOGENOM" id="CLU_000192_4_4_1"/>
<dbReference type="GO" id="GO:0005737">
    <property type="term" value="C:cytoplasm"/>
    <property type="evidence" value="ECO:0007669"/>
    <property type="project" value="TreeGrafter"/>
</dbReference>
<gene>
    <name evidence="14" type="ORF">SLOPH_1376</name>
</gene>
<evidence type="ECO:0000259" key="13">
    <source>
        <dbReference type="PROSITE" id="PS51844"/>
    </source>
</evidence>
<evidence type="ECO:0000256" key="5">
    <source>
        <dbReference type="ARBA" id="ARBA00023054"/>
    </source>
</evidence>
<dbReference type="PANTHER" id="PTHR13140">
    <property type="entry name" value="MYOSIN"/>
    <property type="match status" value="1"/>
</dbReference>
<evidence type="ECO:0000256" key="6">
    <source>
        <dbReference type="ARBA" id="ARBA00023123"/>
    </source>
</evidence>
<keyword evidence="4" id="KW-0112">Calmodulin-binding</keyword>
<evidence type="ECO:0000259" key="12">
    <source>
        <dbReference type="PROSITE" id="PS51456"/>
    </source>
</evidence>
<keyword evidence="3 9" id="KW-0067">ATP-binding</keyword>
<dbReference type="InterPro" id="IPR001609">
    <property type="entry name" value="Myosin_head_motor_dom-like"/>
</dbReference>
<feature type="compositionally biased region" description="Basic and acidic residues" evidence="11">
    <location>
        <begin position="1240"/>
        <end position="1251"/>
    </location>
</feature>
<dbReference type="FunFam" id="3.40.850.10:FF:000101">
    <property type="entry name" value="Slow myosin heavy chain 2"/>
    <property type="match status" value="1"/>
</dbReference>
<evidence type="ECO:0000256" key="10">
    <source>
        <dbReference type="SAM" id="Coils"/>
    </source>
</evidence>
<evidence type="ECO:0000256" key="3">
    <source>
        <dbReference type="ARBA" id="ARBA00022840"/>
    </source>
</evidence>
<feature type="coiled-coil region" evidence="10">
    <location>
        <begin position="1364"/>
        <end position="1412"/>
    </location>
</feature>
<dbReference type="PROSITE" id="PS51456">
    <property type="entry name" value="MYOSIN_MOTOR"/>
    <property type="match status" value="1"/>
</dbReference>
<dbReference type="GO" id="GO:0007015">
    <property type="term" value="P:actin filament organization"/>
    <property type="evidence" value="ECO:0007669"/>
    <property type="project" value="TreeGrafter"/>
</dbReference>
<evidence type="ECO:0000256" key="9">
    <source>
        <dbReference type="PROSITE-ProRule" id="PRU00782"/>
    </source>
</evidence>
<dbReference type="GO" id="GO:0051015">
    <property type="term" value="F:actin filament binding"/>
    <property type="evidence" value="ECO:0007669"/>
    <property type="project" value="InterPro"/>
</dbReference>
<feature type="region of interest" description="Actin-binding" evidence="9">
    <location>
        <begin position="614"/>
        <end position="636"/>
    </location>
</feature>
<dbReference type="PROSITE" id="PS51844">
    <property type="entry name" value="SH3_LIKE"/>
    <property type="match status" value="1"/>
</dbReference>
<dbReference type="STRING" id="1358809.S7WD58"/>
<dbReference type="FunFam" id="1.10.10.820:FF:000001">
    <property type="entry name" value="Myosin heavy chain"/>
    <property type="match status" value="1"/>
</dbReference>